<evidence type="ECO:0000313" key="1">
    <source>
        <dbReference type="EMBL" id="QKZ23818.1"/>
    </source>
</evidence>
<accession>A0A7H8TL75</accession>
<evidence type="ECO:0000313" key="2">
    <source>
        <dbReference type="Proteomes" id="UP000509418"/>
    </source>
</evidence>
<dbReference type="Proteomes" id="UP000509418">
    <property type="component" value="Chromosome"/>
</dbReference>
<sequence>MPSIALIVAALAAVWNTTVSWVLRLFTPAPAIELPRIVLAPDTVEPVRTDLPGQVARL</sequence>
<proteinExistence type="predicted"/>
<dbReference type="EMBL" id="CP056041">
    <property type="protein sequence ID" value="QKZ23818.1"/>
    <property type="molecule type" value="Genomic_DNA"/>
</dbReference>
<keyword evidence="2" id="KW-1185">Reference proteome</keyword>
<gene>
    <name evidence="1" type="ORF">HUT05_44565</name>
</gene>
<dbReference type="AlphaFoldDB" id="A0A7H8TL75"/>
<protein>
    <submittedName>
        <fullName evidence="1">Uncharacterized protein</fullName>
    </submittedName>
</protein>
<dbReference type="RefSeq" id="WP_176578433.1">
    <property type="nucleotide sequence ID" value="NZ_CBDRGH010000060.1"/>
</dbReference>
<reference evidence="1 2" key="1">
    <citation type="submission" date="2020-06" db="EMBL/GenBank/DDBJ databases">
        <title>Genome mining for natural products.</title>
        <authorList>
            <person name="Zhang B."/>
            <person name="Shi J."/>
            <person name="Ge H."/>
        </authorList>
    </citation>
    <scope>NUCLEOTIDE SEQUENCE [LARGE SCALE GENOMIC DNA]</scope>
    <source>
        <strain evidence="1 2">NA02069</strain>
    </source>
</reference>
<organism evidence="1 2">
    <name type="scientific">Streptomyces chartreusis</name>
    <dbReference type="NCBI Taxonomy" id="1969"/>
    <lineage>
        <taxon>Bacteria</taxon>
        <taxon>Bacillati</taxon>
        <taxon>Actinomycetota</taxon>
        <taxon>Actinomycetes</taxon>
        <taxon>Kitasatosporales</taxon>
        <taxon>Streptomycetaceae</taxon>
        <taxon>Streptomyces</taxon>
    </lineage>
</organism>
<name>A0A7H8TL75_STRCX</name>